<protein>
    <submittedName>
        <fullName evidence="1">Uncharacterized protein</fullName>
    </submittedName>
</protein>
<accession>A0A1Q5UBI8</accession>
<organism evidence="1 2">
    <name type="scientific">Penicillium subrubescens</name>
    <dbReference type="NCBI Taxonomy" id="1316194"/>
    <lineage>
        <taxon>Eukaryota</taxon>
        <taxon>Fungi</taxon>
        <taxon>Dikarya</taxon>
        <taxon>Ascomycota</taxon>
        <taxon>Pezizomycotina</taxon>
        <taxon>Eurotiomycetes</taxon>
        <taxon>Eurotiomycetidae</taxon>
        <taxon>Eurotiales</taxon>
        <taxon>Aspergillaceae</taxon>
        <taxon>Penicillium</taxon>
    </lineage>
</organism>
<reference evidence="1 2" key="1">
    <citation type="submission" date="2016-10" db="EMBL/GenBank/DDBJ databases">
        <title>Genome sequence of the ascomycete fungus Penicillium subrubescens.</title>
        <authorList>
            <person name="De Vries R.P."/>
            <person name="Peng M."/>
            <person name="Dilokpimol A."/>
            <person name="Hilden K."/>
            <person name="Makela M.R."/>
            <person name="Grigoriev I."/>
            <person name="Riley R."/>
            <person name="Granchi Z."/>
        </authorList>
    </citation>
    <scope>NUCLEOTIDE SEQUENCE [LARGE SCALE GENOMIC DNA]</scope>
    <source>
        <strain evidence="1 2">CBS 132785</strain>
    </source>
</reference>
<evidence type="ECO:0000313" key="1">
    <source>
        <dbReference type="EMBL" id="OKP09833.1"/>
    </source>
</evidence>
<gene>
    <name evidence="1" type="ORF">PENSUB_4757</name>
</gene>
<sequence>MQRMHELPGRQATLSITIRASNLRQGMVYLTLALLLMPNIKLDSARKIENLDAMPRVSELAVLSTHDI</sequence>
<evidence type="ECO:0000313" key="2">
    <source>
        <dbReference type="Proteomes" id="UP000186955"/>
    </source>
</evidence>
<dbReference type="Proteomes" id="UP000186955">
    <property type="component" value="Unassembled WGS sequence"/>
</dbReference>
<proteinExistence type="predicted"/>
<dbReference type="AlphaFoldDB" id="A0A1Q5UBI8"/>
<comment type="caution">
    <text evidence="1">The sequence shown here is derived from an EMBL/GenBank/DDBJ whole genome shotgun (WGS) entry which is preliminary data.</text>
</comment>
<dbReference type="EMBL" id="MNBE01000438">
    <property type="protein sequence ID" value="OKP09833.1"/>
    <property type="molecule type" value="Genomic_DNA"/>
</dbReference>
<keyword evidence="2" id="KW-1185">Reference proteome</keyword>
<name>A0A1Q5UBI8_9EURO</name>